<organism evidence="10">
    <name type="scientific">Ananas comosus var. bracteatus</name>
    <name type="common">red pineapple</name>
    <dbReference type="NCBI Taxonomy" id="296719"/>
    <lineage>
        <taxon>Eukaryota</taxon>
        <taxon>Viridiplantae</taxon>
        <taxon>Streptophyta</taxon>
        <taxon>Embryophyta</taxon>
        <taxon>Tracheophyta</taxon>
        <taxon>Spermatophyta</taxon>
        <taxon>Magnoliopsida</taxon>
        <taxon>Liliopsida</taxon>
        <taxon>Poales</taxon>
        <taxon>Bromeliaceae</taxon>
        <taxon>Bromelioideae</taxon>
        <taxon>Ananas</taxon>
    </lineage>
</organism>
<keyword evidence="2" id="KW-0813">Transport</keyword>
<evidence type="ECO:0000256" key="6">
    <source>
        <dbReference type="ARBA" id="ARBA00023136"/>
    </source>
</evidence>
<feature type="transmembrane region" description="Helical" evidence="9">
    <location>
        <begin position="233"/>
        <end position="252"/>
    </location>
</feature>
<keyword evidence="4" id="KW-0769">Symport</keyword>
<feature type="transmembrane region" description="Helical" evidence="9">
    <location>
        <begin position="433"/>
        <end position="452"/>
    </location>
</feature>
<dbReference type="GO" id="GO:0016020">
    <property type="term" value="C:membrane"/>
    <property type="evidence" value="ECO:0007669"/>
    <property type="project" value="UniProtKB-SubCell"/>
</dbReference>
<feature type="transmembrane region" description="Helical" evidence="9">
    <location>
        <begin position="209"/>
        <end position="227"/>
    </location>
</feature>
<comment type="subcellular location">
    <subcellularLocation>
        <location evidence="1">Membrane</location>
        <topology evidence="1">Multi-pass membrane protein</topology>
    </subcellularLocation>
</comment>
<dbReference type="PANTHER" id="PTHR24064">
    <property type="entry name" value="SOLUTE CARRIER FAMILY 22 MEMBER"/>
    <property type="match status" value="1"/>
</dbReference>
<accession>A0A6V7QNE0</accession>
<sequence length="488" mass="53769">MAELQELVFHNNTEGESSNAAPQKSELTVDEIIEQHVGSFGFSQLLHVFLVSLAWMFDSQNTLVTIFSDAQPQWRCKGSSSSCSVHRSICELEKGSWEWVGGSKSSTIAEWGSSATRSSGRSSRVLVLRSAVHGQLADKYLGRKKTVLLSCLLTAITSFVTSFSPNVWVYAFLRFSNGFARSGIGICCLVLSTETVGRKWRGQVGQYGFFFFTIGFLSLPLIAYPARRSWRNLYKVISILPLAYSLLIIPFISESPRWLAIKGRTDEAMGVLTKLAKLNGKVIPTNIAISNSTTSTRVHSSQRNLWSAKWARKRIVTMMIAGFGIGFVYYGVQLNVENLNFNLYFTVGVNAVMEIPAVFLGKGKVEGELAAAECGGRRFYGGFDGVRRSLHILRGAVRDECEELCGVDAPPGADAGAAIAPLLVVLGRLNPKLSFLIFGVLAVISGSITFWLPETKNAPLYDTLEQQEQQEKEEKLSSAPEREMELVE</sequence>
<keyword evidence="2" id="KW-0592">Phosphate transport</keyword>
<dbReference type="GO" id="GO:0006817">
    <property type="term" value="P:phosphate ion transport"/>
    <property type="evidence" value="ECO:0007669"/>
    <property type="project" value="UniProtKB-KW"/>
</dbReference>
<evidence type="ECO:0000256" key="5">
    <source>
        <dbReference type="ARBA" id="ARBA00022989"/>
    </source>
</evidence>
<dbReference type="AlphaFoldDB" id="A0A6V7QNE0"/>
<protein>
    <recommendedName>
        <fullName evidence="7">H(+)/Pi cotransporter</fullName>
    </recommendedName>
</protein>
<keyword evidence="5 9" id="KW-1133">Transmembrane helix</keyword>
<dbReference type="Gene3D" id="1.20.1250.20">
    <property type="entry name" value="MFS general substrate transporter like domains"/>
    <property type="match status" value="1"/>
</dbReference>
<proteinExistence type="predicted"/>
<keyword evidence="6 9" id="KW-0472">Membrane</keyword>
<evidence type="ECO:0000256" key="1">
    <source>
        <dbReference type="ARBA" id="ARBA00004141"/>
    </source>
</evidence>
<evidence type="ECO:0000256" key="8">
    <source>
        <dbReference type="SAM" id="MobiDB-lite"/>
    </source>
</evidence>
<dbReference type="SUPFAM" id="SSF103473">
    <property type="entry name" value="MFS general substrate transporter"/>
    <property type="match status" value="1"/>
</dbReference>
<dbReference type="GO" id="GO:0015293">
    <property type="term" value="F:symporter activity"/>
    <property type="evidence" value="ECO:0007669"/>
    <property type="project" value="UniProtKB-KW"/>
</dbReference>
<feature type="transmembrane region" description="Helical" evidence="9">
    <location>
        <begin position="147"/>
        <end position="173"/>
    </location>
</feature>
<feature type="compositionally biased region" description="Basic and acidic residues" evidence="8">
    <location>
        <begin position="469"/>
        <end position="488"/>
    </location>
</feature>
<reference evidence="10" key="1">
    <citation type="submission" date="2020-07" db="EMBL/GenBank/DDBJ databases">
        <authorList>
            <person name="Lin J."/>
        </authorList>
    </citation>
    <scope>NUCLEOTIDE SEQUENCE</scope>
</reference>
<dbReference type="Pfam" id="PF00083">
    <property type="entry name" value="Sugar_tr"/>
    <property type="match status" value="1"/>
</dbReference>
<dbReference type="InterPro" id="IPR036259">
    <property type="entry name" value="MFS_trans_sf"/>
</dbReference>
<evidence type="ECO:0000256" key="2">
    <source>
        <dbReference type="ARBA" id="ARBA00022592"/>
    </source>
</evidence>
<evidence type="ECO:0000256" key="3">
    <source>
        <dbReference type="ARBA" id="ARBA00022692"/>
    </source>
</evidence>
<feature type="transmembrane region" description="Helical" evidence="9">
    <location>
        <begin position="315"/>
        <end position="332"/>
    </location>
</feature>
<evidence type="ECO:0000256" key="4">
    <source>
        <dbReference type="ARBA" id="ARBA00022847"/>
    </source>
</evidence>
<dbReference type="InterPro" id="IPR005828">
    <property type="entry name" value="MFS_sugar_transport-like"/>
</dbReference>
<evidence type="ECO:0000256" key="9">
    <source>
        <dbReference type="SAM" id="Phobius"/>
    </source>
</evidence>
<name>A0A6V7QNE0_ANACO</name>
<gene>
    <name evidence="10" type="ORF">CB5_LOCUS27905</name>
</gene>
<evidence type="ECO:0000256" key="7">
    <source>
        <dbReference type="ARBA" id="ARBA00032043"/>
    </source>
</evidence>
<evidence type="ECO:0000313" key="10">
    <source>
        <dbReference type="EMBL" id="CAD1844694.1"/>
    </source>
</evidence>
<feature type="region of interest" description="Disordered" evidence="8">
    <location>
        <begin position="466"/>
        <end position="488"/>
    </location>
</feature>
<dbReference type="EMBL" id="LR862137">
    <property type="protein sequence ID" value="CAD1844694.1"/>
    <property type="molecule type" value="Genomic_DNA"/>
</dbReference>
<keyword evidence="3 9" id="KW-0812">Transmembrane</keyword>
<feature type="transmembrane region" description="Helical" evidence="9">
    <location>
        <begin position="344"/>
        <end position="361"/>
    </location>
</feature>